<evidence type="ECO:0000313" key="3">
    <source>
        <dbReference type="Proteomes" id="UP000501812"/>
    </source>
</evidence>
<protein>
    <submittedName>
        <fullName evidence="2">Uncharacterized protein</fullName>
    </submittedName>
</protein>
<sequence>MKTILLAAASLAVISCQQQQSTEATPDKSPPSAEKPTTPADPSDANSYVGMSLEEGSSRADKAEIKWRVVEEDGKPRPVTMDYRPDRLNFAVEKGKIIRVNKG</sequence>
<gene>
    <name evidence="2" type="ORF">HHL09_12685</name>
</gene>
<name>A0A858RJA8_9BACT</name>
<dbReference type="EMBL" id="CP051774">
    <property type="protein sequence ID" value="QJE96604.1"/>
    <property type="molecule type" value="Genomic_DNA"/>
</dbReference>
<dbReference type="RefSeq" id="WP_169455005.1">
    <property type="nucleotide sequence ID" value="NZ_CP051774.1"/>
</dbReference>
<dbReference type="Gene3D" id="3.30.10.10">
    <property type="entry name" value="Trypsin Inhibitor V, subunit A"/>
    <property type="match status" value="1"/>
</dbReference>
<organism evidence="2 3">
    <name type="scientific">Luteolibacter luteus</name>
    <dbReference type="NCBI Taxonomy" id="2728835"/>
    <lineage>
        <taxon>Bacteria</taxon>
        <taxon>Pseudomonadati</taxon>
        <taxon>Verrucomicrobiota</taxon>
        <taxon>Verrucomicrobiia</taxon>
        <taxon>Verrucomicrobiales</taxon>
        <taxon>Verrucomicrobiaceae</taxon>
        <taxon>Luteolibacter</taxon>
    </lineage>
</organism>
<dbReference type="AlphaFoldDB" id="A0A858RJA8"/>
<accession>A0A858RJA8</accession>
<proteinExistence type="predicted"/>
<keyword evidence="3" id="KW-1185">Reference proteome</keyword>
<dbReference type="KEGG" id="luo:HHL09_12685"/>
<dbReference type="PROSITE" id="PS51257">
    <property type="entry name" value="PROKAR_LIPOPROTEIN"/>
    <property type="match status" value="1"/>
</dbReference>
<dbReference type="Proteomes" id="UP000501812">
    <property type="component" value="Chromosome"/>
</dbReference>
<evidence type="ECO:0000256" key="1">
    <source>
        <dbReference type="SAM" id="MobiDB-lite"/>
    </source>
</evidence>
<evidence type="ECO:0000313" key="2">
    <source>
        <dbReference type="EMBL" id="QJE96604.1"/>
    </source>
</evidence>
<feature type="region of interest" description="Disordered" evidence="1">
    <location>
        <begin position="18"/>
        <end position="57"/>
    </location>
</feature>
<reference evidence="2 3" key="1">
    <citation type="submission" date="2020-04" db="EMBL/GenBank/DDBJ databases">
        <title>Luteolibacter sp. G-1-1-1 isolated from soil.</title>
        <authorList>
            <person name="Dahal R.H."/>
        </authorList>
    </citation>
    <scope>NUCLEOTIDE SEQUENCE [LARGE SCALE GENOMIC DNA]</scope>
    <source>
        <strain evidence="2 3">G-1-1-1</strain>
    </source>
</reference>